<feature type="region of interest" description="Disordered" evidence="1">
    <location>
        <begin position="58"/>
        <end position="78"/>
    </location>
</feature>
<reference evidence="2 3" key="1">
    <citation type="journal article" date="2013" name="PLoS ONE">
        <title>Genomic and secretomic analyses reveal unique features of the lignocellulolytic enzyme system of Penicillium decumbens.</title>
        <authorList>
            <person name="Liu G."/>
            <person name="Zhang L."/>
            <person name="Wei X."/>
            <person name="Zou G."/>
            <person name="Qin Y."/>
            <person name="Ma L."/>
            <person name="Li J."/>
            <person name="Zheng H."/>
            <person name="Wang S."/>
            <person name="Wang C."/>
            <person name="Xun L."/>
            <person name="Zhao G.-P."/>
            <person name="Zhou Z."/>
            <person name="Qu Y."/>
        </authorList>
    </citation>
    <scope>NUCLEOTIDE SEQUENCE [LARGE SCALE GENOMIC DNA]</scope>
    <source>
        <strain evidence="3">114-2 / CGMCC 5302</strain>
    </source>
</reference>
<dbReference type="EMBL" id="KB644414">
    <property type="protein sequence ID" value="EPS32793.1"/>
    <property type="molecule type" value="Genomic_DNA"/>
</dbReference>
<name>S8B1U3_PENO1</name>
<feature type="compositionally biased region" description="Basic and acidic residues" evidence="1">
    <location>
        <begin position="69"/>
        <end position="78"/>
    </location>
</feature>
<evidence type="ECO:0000256" key="1">
    <source>
        <dbReference type="SAM" id="MobiDB-lite"/>
    </source>
</evidence>
<protein>
    <submittedName>
        <fullName evidence="2">Uncharacterized protein</fullName>
    </submittedName>
</protein>
<gene>
    <name evidence="2" type="ORF">PDE_07753</name>
</gene>
<dbReference type="Proteomes" id="UP000019376">
    <property type="component" value="Unassembled WGS sequence"/>
</dbReference>
<evidence type="ECO:0000313" key="2">
    <source>
        <dbReference type="EMBL" id="EPS32793.1"/>
    </source>
</evidence>
<keyword evidence="3" id="KW-1185">Reference proteome</keyword>
<proteinExistence type="predicted"/>
<accession>S8B1U3</accession>
<dbReference type="HOGENOM" id="CLU_2622793_0_0_1"/>
<evidence type="ECO:0000313" key="3">
    <source>
        <dbReference type="Proteomes" id="UP000019376"/>
    </source>
</evidence>
<sequence length="78" mass="8983">MTSIVRKFHYHRVIQGLMIWDNGHDEFRVVFISSSSWKWRFDNLGVLDLRDELTDLGLGLSGSGANSQNEERDGNDRS</sequence>
<dbReference type="AlphaFoldDB" id="S8B1U3"/>
<organism evidence="2 3">
    <name type="scientific">Penicillium oxalicum (strain 114-2 / CGMCC 5302)</name>
    <name type="common">Penicillium decumbens</name>
    <dbReference type="NCBI Taxonomy" id="933388"/>
    <lineage>
        <taxon>Eukaryota</taxon>
        <taxon>Fungi</taxon>
        <taxon>Dikarya</taxon>
        <taxon>Ascomycota</taxon>
        <taxon>Pezizomycotina</taxon>
        <taxon>Eurotiomycetes</taxon>
        <taxon>Eurotiomycetidae</taxon>
        <taxon>Eurotiales</taxon>
        <taxon>Aspergillaceae</taxon>
        <taxon>Penicillium</taxon>
    </lineage>
</organism>